<dbReference type="GO" id="GO:0030288">
    <property type="term" value="C:outer membrane-bounded periplasmic space"/>
    <property type="evidence" value="ECO:0007669"/>
    <property type="project" value="UniProtKB-UniRule"/>
</dbReference>
<keyword evidence="1" id="KW-0175">Coiled coil</keyword>
<comment type="function">
    <text evidence="1">Mediates coordination of peptidoglycan synthesis and outer membrane constriction during cell division.</text>
</comment>
<evidence type="ECO:0000313" key="4">
    <source>
        <dbReference type="Proteomes" id="UP000613582"/>
    </source>
</evidence>
<keyword evidence="1" id="KW-0132">Cell division</keyword>
<feature type="region of interest" description="Disordered" evidence="2">
    <location>
        <begin position="117"/>
        <end position="199"/>
    </location>
</feature>
<dbReference type="HAMAP" id="MF_02066">
    <property type="entry name" value="CpoB"/>
    <property type="match status" value="1"/>
</dbReference>
<reference evidence="3" key="1">
    <citation type="journal article" date="2014" name="Int. J. Syst. Evol. Microbiol.">
        <title>Complete genome sequence of Corynebacterium casei LMG S-19264T (=DSM 44701T), isolated from a smear-ripened cheese.</title>
        <authorList>
            <consortium name="US DOE Joint Genome Institute (JGI-PGF)"/>
            <person name="Walter F."/>
            <person name="Albersmeier A."/>
            <person name="Kalinowski J."/>
            <person name="Ruckert C."/>
        </authorList>
    </citation>
    <scope>NUCLEOTIDE SEQUENCE</scope>
    <source>
        <strain evidence="3">CGMCC 1.12921</strain>
    </source>
</reference>
<dbReference type="InterPro" id="IPR034706">
    <property type="entry name" value="CpoB"/>
</dbReference>
<dbReference type="InterPro" id="IPR019734">
    <property type="entry name" value="TPR_rpt"/>
</dbReference>
<dbReference type="AlphaFoldDB" id="A0A8J2V1K3"/>
<dbReference type="SUPFAM" id="SSF48452">
    <property type="entry name" value="TPR-like"/>
    <property type="match status" value="1"/>
</dbReference>
<evidence type="ECO:0000256" key="1">
    <source>
        <dbReference type="HAMAP-Rule" id="MF_02066"/>
    </source>
</evidence>
<dbReference type="Pfam" id="PF13174">
    <property type="entry name" value="TPR_6"/>
    <property type="match status" value="1"/>
</dbReference>
<accession>A0A8J2V1K3</accession>
<proteinExistence type="inferred from homology"/>
<comment type="caution">
    <text evidence="3">The sequence shown here is derived from an EMBL/GenBank/DDBJ whole genome shotgun (WGS) entry which is preliminary data.</text>
</comment>
<keyword evidence="4" id="KW-1185">Reference proteome</keyword>
<dbReference type="Pfam" id="PF13432">
    <property type="entry name" value="TPR_16"/>
    <property type="match status" value="1"/>
</dbReference>
<gene>
    <name evidence="1" type="primary">cpoB</name>
    <name evidence="3" type="ORF">GCM10011342_16540</name>
</gene>
<dbReference type="Gene3D" id="1.25.40.10">
    <property type="entry name" value="Tetratricopeptide repeat domain"/>
    <property type="match status" value="1"/>
</dbReference>
<feature type="chain" id="PRO_5035348632" description="Cell division coordinator CpoB" evidence="1">
    <location>
        <begin position="23"/>
        <end position="341"/>
    </location>
</feature>
<feature type="coiled-coil region" evidence="1">
    <location>
        <begin position="80"/>
        <end position="114"/>
    </location>
</feature>
<name>A0A8J2V1K3_9PROT</name>
<feature type="signal peptide" evidence="1">
    <location>
        <begin position="1"/>
        <end position="22"/>
    </location>
</feature>
<dbReference type="NCBIfam" id="TIGR02795">
    <property type="entry name" value="tol_pal_ybgF"/>
    <property type="match status" value="1"/>
</dbReference>
<sequence precursor="true">MLTVLAFSGIGLSTAVSGTASAQQQGVTPERLSRIERAISDLQGVVYSAEGVRFDPSSVTGQSGLPQGPDSSAASMTVRVSQIERELQTLTGDVERLRYEIDQNNRRIESLTQALSVMGQQQAETGSQGGYGDGPYDDGSGLLYEDDSSAQYGGGATGGPSDLRGRAPVRPADGGNGGTMNNGQNSGRNTGVETGLPPGVDSPFPVINDAEDRLMDPDAAYEGAFDALLSGNYQEAEEGFSQFLADYPDDPRAADAQYRLGEIYLATGANSRAAVAFLDHIKKWPDDARAPESYLKLGISYNRLGKNAEACQIYSVMGSKYPNMTPALRDRMAIERGKAGC</sequence>
<keyword evidence="1" id="KW-0574">Periplasm</keyword>
<evidence type="ECO:0000256" key="2">
    <source>
        <dbReference type="SAM" id="MobiDB-lite"/>
    </source>
</evidence>
<dbReference type="GO" id="GO:0043093">
    <property type="term" value="P:FtsZ-dependent cytokinesis"/>
    <property type="evidence" value="ECO:0007669"/>
    <property type="project" value="UniProtKB-UniRule"/>
</dbReference>
<organism evidence="3 4">
    <name type="scientific">Aquisalinus flavus</name>
    <dbReference type="NCBI Taxonomy" id="1526572"/>
    <lineage>
        <taxon>Bacteria</taxon>
        <taxon>Pseudomonadati</taxon>
        <taxon>Pseudomonadota</taxon>
        <taxon>Alphaproteobacteria</taxon>
        <taxon>Parvularculales</taxon>
        <taxon>Parvularculaceae</taxon>
        <taxon>Aquisalinus</taxon>
    </lineage>
</organism>
<dbReference type="InterPro" id="IPR011990">
    <property type="entry name" value="TPR-like_helical_dom_sf"/>
</dbReference>
<comment type="subcellular location">
    <subcellularLocation>
        <location evidence="1">Periplasm</location>
    </subcellularLocation>
</comment>
<protein>
    <recommendedName>
        <fullName evidence="1">Cell division coordinator CpoB</fullName>
    </recommendedName>
</protein>
<keyword evidence="1" id="KW-0131">Cell cycle</keyword>
<reference evidence="3" key="2">
    <citation type="submission" date="2020-09" db="EMBL/GenBank/DDBJ databases">
        <authorList>
            <person name="Sun Q."/>
            <person name="Zhou Y."/>
        </authorList>
    </citation>
    <scope>NUCLEOTIDE SEQUENCE</scope>
    <source>
        <strain evidence="3">CGMCC 1.12921</strain>
    </source>
</reference>
<dbReference type="EMBL" id="BMGH01000001">
    <property type="protein sequence ID" value="GGD08418.1"/>
    <property type="molecule type" value="Genomic_DNA"/>
</dbReference>
<evidence type="ECO:0000313" key="3">
    <source>
        <dbReference type="EMBL" id="GGD08418.1"/>
    </source>
</evidence>
<dbReference type="Proteomes" id="UP000613582">
    <property type="component" value="Unassembled WGS sequence"/>
</dbReference>
<keyword evidence="1" id="KW-0732">Signal</keyword>
<comment type="similarity">
    <text evidence="1">Belongs to the CpoB family.</text>
</comment>
<dbReference type="InterPro" id="IPR014162">
    <property type="entry name" value="CpoB_C"/>
</dbReference>